<organism evidence="2 3">
    <name type="scientific">Fonsecaea pedrosoi CBS 271.37</name>
    <dbReference type="NCBI Taxonomy" id="1442368"/>
    <lineage>
        <taxon>Eukaryota</taxon>
        <taxon>Fungi</taxon>
        <taxon>Dikarya</taxon>
        <taxon>Ascomycota</taxon>
        <taxon>Pezizomycotina</taxon>
        <taxon>Eurotiomycetes</taxon>
        <taxon>Chaetothyriomycetidae</taxon>
        <taxon>Chaetothyriales</taxon>
        <taxon>Herpotrichiellaceae</taxon>
        <taxon>Fonsecaea</taxon>
    </lineage>
</organism>
<dbReference type="Proteomes" id="UP000053029">
    <property type="component" value="Unassembled WGS sequence"/>
</dbReference>
<dbReference type="AlphaFoldDB" id="A0A0D2HKX0"/>
<dbReference type="FunFam" id="3.40.50.720:FF:000481">
    <property type="entry name" value="Alcohol dehydrogenase, variant"/>
    <property type="match status" value="1"/>
</dbReference>
<gene>
    <name evidence="2" type="ORF">Z517_00518</name>
</gene>
<dbReference type="InterPro" id="IPR020843">
    <property type="entry name" value="ER"/>
</dbReference>
<dbReference type="PANTHER" id="PTHR45033">
    <property type="match status" value="1"/>
</dbReference>
<dbReference type="GeneID" id="25300008"/>
<dbReference type="HOGENOM" id="CLU_026673_3_4_1"/>
<dbReference type="SMART" id="SM00829">
    <property type="entry name" value="PKS_ER"/>
    <property type="match status" value="1"/>
</dbReference>
<dbReference type="RefSeq" id="XP_013288937.1">
    <property type="nucleotide sequence ID" value="XM_013433483.1"/>
</dbReference>
<protein>
    <recommendedName>
        <fullName evidence="1">Enoyl reductase (ER) domain-containing protein</fullName>
    </recommendedName>
</protein>
<dbReference type="GO" id="GO:0016491">
    <property type="term" value="F:oxidoreductase activity"/>
    <property type="evidence" value="ECO:0007669"/>
    <property type="project" value="InterPro"/>
</dbReference>
<accession>A0A0D2HKX0</accession>
<dbReference type="EMBL" id="KN846969">
    <property type="protein sequence ID" value="KIW85129.1"/>
    <property type="molecule type" value="Genomic_DNA"/>
</dbReference>
<dbReference type="PANTHER" id="PTHR45033:SF3">
    <property type="entry name" value="DEHYDROGENASE, PUTATIVE (AFU_ORTHOLOGUE AFUA_2G13270)-RELATED"/>
    <property type="match status" value="1"/>
</dbReference>
<evidence type="ECO:0000259" key="1">
    <source>
        <dbReference type="SMART" id="SM00829"/>
    </source>
</evidence>
<dbReference type="Gene3D" id="3.90.180.10">
    <property type="entry name" value="Medium-chain alcohol dehydrogenases, catalytic domain"/>
    <property type="match status" value="1"/>
</dbReference>
<dbReference type="InterPro" id="IPR013154">
    <property type="entry name" value="ADH-like_N"/>
</dbReference>
<dbReference type="InterPro" id="IPR013149">
    <property type="entry name" value="ADH-like_C"/>
</dbReference>
<dbReference type="InterPro" id="IPR036291">
    <property type="entry name" value="NAD(P)-bd_dom_sf"/>
</dbReference>
<dbReference type="SUPFAM" id="SSF50129">
    <property type="entry name" value="GroES-like"/>
    <property type="match status" value="1"/>
</dbReference>
<evidence type="ECO:0000313" key="3">
    <source>
        <dbReference type="Proteomes" id="UP000053029"/>
    </source>
</evidence>
<evidence type="ECO:0000313" key="2">
    <source>
        <dbReference type="EMBL" id="KIW85129.1"/>
    </source>
</evidence>
<proteinExistence type="predicted"/>
<dbReference type="OrthoDB" id="449487at2759"/>
<dbReference type="SUPFAM" id="SSF51735">
    <property type="entry name" value="NAD(P)-binding Rossmann-fold domains"/>
    <property type="match status" value="1"/>
</dbReference>
<dbReference type="Pfam" id="PF08240">
    <property type="entry name" value="ADH_N"/>
    <property type="match status" value="1"/>
</dbReference>
<dbReference type="STRING" id="1442368.A0A0D2HKX0"/>
<keyword evidence="3" id="KW-1185">Reference proteome</keyword>
<dbReference type="InterPro" id="IPR011032">
    <property type="entry name" value="GroES-like_sf"/>
</dbReference>
<feature type="domain" description="Enoyl reductase (ER)" evidence="1">
    <location>
        <begin position="23"/>
        <end position="357"/>
    </location>
</feature>
<dbReference type="VEuPathDB" id="FungiDB:Z517_00518"/>
<name>A0A0D2HKX0_9EURO</name>
<dbReference type="Pfam" id="PF00107">
    <property type="entry name" value="ADH_zinc_N"/>
    <property type="match status" value="1"/>
</dbReference>
<sequence>MAQGGVQTRKTSKVISIAPAAAGEPGSVYYPLRLDEVPQPTPEGKQVLLKMHAAGINHRDHFIRQNLYPDVAFGVPLFADGCGTVVALGPDAEKGWLHKRVVVCPASGWHADSWGPEDKFSILGGTSRNQNGTLQEYMVIDQATLELAPPHLSNVECAALPLTSLTAWRAVMTKCAQHVGPGRKILVTGIGGGVALMALEFARAVGTEVFVSSGSLDKIEAAKQRGAVGGVSYKHAGWEKELLELTGGVRLDAVIDGAGGNIVDSAVKILKPGGILVVYGMTLGPKISFPMSAVLRNMEIRGTTVGSRREFEEMMRVVREKHLRPVISKVVKGLELERVEELFHDMKTGAHFGKLVVSFDNKEEPRSRL</sequence>
<dbReference type="Gene3D" id="3.40.50.720">
    <property type="entry name" value="NAD(P)-binding Rossmann-like Domain"/>
    <property type="match status" value="1"/>
</dbReference>
<dbReference type="CDD" id="cd08276">
    <property type="entry name" value="MDR7"/>
    <property type="match status" value="1"/>
</dbReference>
<reference evidence="2 3" key="1">
    <citation type="submission" date="2015-01" db="EMBL/GenBank/DDBJ databases">
        <title>The Genome Sequence of Fonsecaea pedrosoi CBS 271.37.</title>
        <authorList>
            <consortium name="The Broad Institute Genomics Platform"/>
            <person name="Cuomo C."/>
            <person name="de Hoog S."/>
            <person name="Gorbushina A."/>
            <person name="Stielow B."/>
            <person name="Teixiera M."/>
            <person name="Abouelleil A."/>
            <person name="Chapman S.B."/>
            <person name="Priest M."/>
            <person name="Young S.K."/>
            <person name="Wortman J."/>
            <person name="Nusbaum C."/>
            <person name="Birren B."/>
        </authorList>
    </citation>
    <scope>NUCLEOTIDE SEQUENCE [LARGE SCALE GENOMIC DNA]</scope>
    <source>
        <strain evidence="2 3">CBS 271.37</strain>
    </source>
</reference>
<dbReference type="InterPro" id="IPR052711">
    <property type="entry name" value="Zinc_ADH-like"/>
</dbReference>